<dbReference type="OrthoDB" id="2353131at2"/>
<keyword evidence="3" id="KW-1005">Bacterial flagellum biogenesis</keyword>
<organism evidence="9 10">
    <name type="scientific">Salipaludibacillus neizhouensis</name>
    <dbReference type="NCBI Taxonomy" id="885475"/>
    <lineage>
        <taxon>Bacteria</taxon>
        <taxon>Bacillati</taxon>
        <taxon>Bacillota</taxon>
        <taxon>Bacilli</taxon>
        <taxon>Bacillales</taxon>
        <taxon>Bacillaceae</taxon>
    </lineage>
</organism>
<feature type="region of interest" description="Disordered" evidence="8">
    <location>
        <begin position="94"/>
        <end position="116"/>
    </location>
</feature>
<dbReference type="EMBL" id="PDOE01000002">
    <property type="protein sequence ID" value="RKL68373.1"/>
    <property type="molecule type" value="Genomic_DNA"/>
</dbReference>
<evidence type="ECO:0000256" key="6">
    <source>
        <dbReference type="ARBA" id="ARBA00093785"/>
    </source>
</evidence>
<reference evidence="9 10" key="1">
    <citation type="submission" date="2017-10" db="EMBL/GenBank/DDBJ databases">
        <title>Bacillus sp. nov., a halophilic bacterium isolated from a Keqin Lake.</title>
        <authorList>
            <person name="Wang H."/>
        </authorList>
    </citation>
    <scope>NUCLEOTIDE SEQUENCE [LARGE SCALE GENOMIC DNA]</scope>
    <source>
        <strain evidence="9 10">KCTC 13187</strain>
    </source>
</reference>
<comment type="function">
    <text evidence="5">May act as an export chaperone for the filament capping protein FliD.</text>
</comment>
<evidence type="ECO:0000256" key="4">
    <source>
        <dbReference type="ARBA" id="ARBA00023186"/>
    </source>
</evidence>
<keyword evidence="10" id="KW-1185">Reference proteome</keyword>
<evidence type="ECO:0000256" key="7">
    <source>
        <dbReference type="ARBA" id="ARBA00093797"/>
    </source>
</evidence>
<keyword evidence="9" id="KW-0966">Cell projection</keyword>
<comment type="similarity">
    <text evidence="6">Belongs to the bacillales FliT family.</text>
</comment>
<evidence type="ECO:0000256" key="1">
    <source>
        <dbReference type="ARBA" id="ARBA00004514"/>
    </source>
</evidence>
<protein>
    <recommendedName>
        <fullName evidence="7">Flagellar protein FliT</fullName>
    </recommendedName>
</protein>
<comment type="subcellular location">
    <subcellularLocation>
        <location evidence="1">Cytoplasm</location>
        <location evidence="1">Cytosol</location>
    </subcellularLocation>
</comment>
<evidence type="ECO:0000256" key="3">
    <source>
        <dbReference type="ARBA" id="ARBA00022795"/>
    </source>
</evidence>
<gene>
    <name evidence="9" type="ORF">CR203_07805</name>
</gene>
<accession>A0A3A9KFI0</accession>
<dbReference type="Pfam" id="PF05400">
    <property type="entry name" value="FliT"/>
    <property type="match status" value="1"/>
</dbReference>
<evidence type="ECO:0000256" key="5">
    <source>
        <dbReference type="ARBA" id="ARBA00093765"/>
    </source>
</evidence>
<dbReference type="InterPro" id="IPR008622">
    <property type="entry name" value="FliT"/>
</dbReference>
<proteinExistence type="inferred from homology"/>
<keyword evidence="4" id="KW-0143">Chaperone</keyword>
<dbReference type="Proteomes" id="UP000281498">
    <property type="component" value="Unassembled WGS sequence"/>
</dbReference>
<comment type="caution">
    <text evidence="9">The sequence shown here is derived from an EMBL/GenBank/DDBJ whole genome shotgun (WGS) entry which is preliminary data.</text>
</comment>
<keyword evidence="9" id="KW-0969">Cilium</keyword>
<evidence type="ECO:0000256" key="2">
    <source>
        <dbReference type="ARBA" id="ARBA00022490"/>
    </source>
</evidence>
<keyword evidence="9" id="KW-0282">Flagellum</keyword>
<dbReference type="RefSeq" id="WP_110938713.1">
    <property type="nucleotide sequence ID" value="NZ_KZ614147.1"/>
</dbReference>
<keyword evidence="2" id="KW-0963">Cytoplasm</keyword>
<evidence type="ECO:0000313" key="10">
    <source>
        <dbReference type="Proteomes" id="UP000281498"/>
    </source>
</evidence>
<dbReference type="AlphaFoldDB" id="A0A3A9KFI0"/>
<evidence type="ECO:0000256" key="8">
    <source>
        <dbReference type="SAM" id="MobiDB-lite"/>
    </source>
</evidence>
<name>A0A3A9KFI0_9BACI</name>
<sequence length="116" mass="13384">MSAITELHTVTKALYGHLQQTMPKDEGREEYIEVIENYLGERQPLMDKVSQPSGAEEEFANDIVKMNKEINLKMVAIQAEIRMDLNRLKMRKQTGKKYENPYDGPTSDGIFFDSKK</sequence>
<evidence type="ECO:0000313" key="9">
    <source>
        <dbReference type="EMBL" id="RKL68373.1"/>
    </source>
</evidence>